<sequence length="376" mass="41945">MINSGSDEPLRQPRRRPHPPRTSRSDSDVVHHRPITERNPKLGPRGSQPDSINQKRLSTRILDLESQLVQAQEELKILKEQLDSAEAAKKEAQQELENKKPNVLVPPKENVMEVEESQGLPKDVEETDESIALDDDNRQETETDVFEVPAEKKVVVPSVDPVIIGQVEQECNSLKISTDPQDVAELEKSTCNDLVLKDDEIQTLKAKLEEKAKESEAFSKENENLKNQLHEAISSISSIRESISLRLTQLEEEVKARKENEAKLKEKLEATEGANEELKTEMKKMRVQTEQWRKAADAAAAVLAGNVEMNGRISERCGSMDKQFTGVFETPGGGYPAFVGSPGIADDFDDGFGGSGRRKGSGIKMFGDLWKKRGHK</sequence>
<dbReference type="InterPro" id="IPR029688">
    <property type="entry name" value="ICR"/>
</dbReference>
<feature type="compositionally biased region" description="Basic and acidic residues" evidence="4">
    <location>
        <begin position="85"/>
        <end position="100"/>
    </location>
</feature>
<feature type="compositionally biased region" description="Acidic residues" evidence="4">
    <location>
        <begin position="125"/>
        <end position="134"/>
    </location>
</feature>
<dbReference type="AlphaFoldDB" id="A0A9Q0JJ06"/>
<name>A0A9Q0JJ06_9ROSI</name>
<protein>
    <recommendedName>
        <fullName evidence="7">Interactor of constitutive active ROPs 1</fullName>
    </recommendedName>
</protein>
<comment type="similarity">
    <text evidence="1">Belongs to the ICR family.</text>
</comment>
<accession>A0A9Q0JJ06</accession>
<comment type="caution">
    <text evidence="5">The sequence shown here is derived from an EMBL/GenBank/DDBJ whole genome shotgun (WGS) entry which is preliminary data.</text>
</comment>
<evidence type="ECO:0000256" key="3">
    <source>
        <dbReference type="SAM" id="Coils"/>
    </source>
</evidence>
<proteinExistence type="inferred from homology"/>
<dbReference type="Proteomes" id="UP001141552">
    <property type="component" value="Unassembled WGS sequence"/>
</dbReference>
<reference evidence="5" key="2">
    <citation type="journal article" date="2023" name="Plants (Basel)">
        <title>Annotation of the Turnera subulata (Passifloraceae) Draft Genome Reveals the S-Locus Evolved after the Divergence of Turneroideae from Passifloroideae in a Stepwise Manner.</title>
        <authorList>
            <person name="Henning P.M."/>
            <person name="Roalson E.H."/>
            <person name="Mir W."/>
            <person name="McCubbin A.G."/>
            <person name="Shore J.S."/>
        </authorList>
    </citation>
    <scope>NUCLEOTIDE SEQUENCE</scope>
    <source>
        <strain evidence="5">F60SS</strain>
    </source>
</reference>
<evidence type="ECO:0000256" key="4">
    <source>
        <dbReference type="SAM" id="MobiDB-lite"/>
    </source>
</evidence>
<keyword evidence="2 3" id="KW-0175">Coiled coil</keyword>
<gene>
    <name evidence="5" type="ORF">Tsubulata_000924</name>
</gene>
<dbReference type="PANTHER" id="PTHR34224:SF2">
    <property type="entry name" value="INTERACTOR OF CONSTITUTIVE ACTIVE ROPS 4"/>
    <property type="match status" value="1"/>
</dbReference>
<evidence type="ECO:0000313" key="6">
    <source>
        <dbReference type="Proteomes" id="UP001141552"/>
    </source>
</evidence>
<organism evidence="5 6">
    <name type="scientific">Turnera subulata</name>
    <dbReference type="NCBI Taxonomy" id="218843"/>
    <lineage>
        <taxon>Eukaryota</taxon>
        <taxon>Viridiplantae</taxon>
        <taxon>Streptophyta</taxon>
        <taxon>Embryophyta</taxon>
        <taxon>Tracheophyta</taxon>
        <taxon>Spermatophyta</taxon>
        <taxon>Magnoliopsida</taxon>
        <taxon>eudicotyledons</taxon>
        <taxon>Gunneridae</taxon>
        <taxon>Pentapetalae</taxon>
        <taxon>rosids</taxon>
        <taxon>fabids</taxon>
        <taxon>Malpighiales</taxon>
        <taxon>Passifloraceae</taxon>
        <taxon>Turnera</taxon>
    </lineage>
</organism>
<evidence type="ECO:0008006" key="7">
    <source>
        <dbReference type="Google" id="ProtNLM"/>
    </source>
</evidence>
<feature type="region of interest" description="Disordered" evidence="4">
    <location>
        <begin position="85"/>
        <end position="143"/>
    </location>
</feature>
<feature type="compositionally biased region" description="Basic and acidic residues" evidence="4">
    <location>
        <begin position="23"/>
        <end position="40"/>
    </location>
</feature>
<evidence type="ECO:0000256" key="1">
    <source>
        <dbReference type="ARBA" id="ARBA00009778"/>
    </source>
</evidence>
<dbReference type="PANTHER" id="PTHR34224">
    <property type="entry name" value="INTERACTOR OF CONSTITUTIVE ACTIVE ROPS 2, CHLOROPLASTIC-RELATED"/>
    <property type="match status" value="1"/>
</dbReference>
<dbReference type="EMBL" id="JAKUCV010002500">
    <property type="protein sequence ID" value="KAJ4842385.1"/>
    <property type="molecule type" value="Genomic_DNA"/>
</dbReference>
<dbReference type="OrthoDB" id="782896at2759"/>
<feature type="compositionally biased region" description="Basic residues" evidence="4">
    <location>
        <begin position="12"/>
        <end position="21"/>
    </location>
</feature>
<feature type="region of interest" description="Disordered" evidence="4">
    <location>
        <begin position="1"/>
        <end position="56"/>
    </location>
</feature>
<keyword evidence="6" id="KW-1185">Reference proteome</keyword>
<reference evidence="5" key="1">
    <citation type="submission" date="2022-02" db="EMBL/GenBank/DDBJ databases">
        <authorList>
            <person name="Henning P.M."/>
            <person name="McCubbin A.G."/>
            <person name="Shore J.S."/>
        </authorList>
    </citation>
    <scope>NUCLEOTIDE SEQUENCE</scope>
    <source>
        <strain evidence="5">F60SS</strain>
        <tissue evidence="5">Leaves</tissue>
    </source>
</reference>
<evidence type="ECO:0000313" key="5">
    <source>
        <dbReference type="EMBL" id="KAJ4842385.1"/>
    </source>
</evidence>
<evidence type="ECO:0000256" key="2">
    <source>
        <dbReference type="ARBA" id="ARBA00023054"/>
    </source>
</evidence>
<feature type="coiled-coil region" evidence="3">
    <location>
        <begin position="194"/>
        <end position="295"/>
    </location>
</feature>